<evidence type="ECO:0000259" key="1">
    <source>
        <dbReference type="PROSITE" id="PS50011"/>
    </source>
</evidence>
<feature type="domain" description="Ubiquitin-like" evidence="2">
    <location>
        <begin position="68"/>
        <end position="123"/>
    </location>
</feature>
<accession>A0A813JGE3</accession>
<dbReference type="GO" id="GO:0004674">
    <property type="term" value="F:protein serine/threonine kinase activity"/>
    <property type="evidence" value="ECO:0007669"/>
    <property type="project" value="TreeGrafter"/>
</dbReference>
<dbReference type="PANTHER" id="PTHR44167:SF18">
    <property type="entry name" value="PROTEIN KINASE DOMAIN-CONTAINING PROTEIN"/>
    <property type="match status" value="1"/>
</dbReference>
<comment type="caution">
    <text evidence="3">The sequence shown here is derived from an EMBL/GenBank/DDBJ whole genome shotgun (WGS) entry which is preliminary data.</text>
</comment>
<sequence length="555" mass="61295">MAVRLHLDFVQVGRRSSRGSVIRAAKADMGRAASASFVVVVSYWWPILASLVIPQPLHTAFASEQQLTRLTSATEMSPDGKVEVALCTLVGDVRSQVFERIGVPEDEQRLFVAGTELAQQELLMAACQNWTQSSDSALEMMAGAKIQLVRSSSDPRNSNLGHFSSSFKLEDGLTGDFTQVCKLADAIHGEVFHYRWRRPDAAELCDVAVKKMPREKAEQNQGKDTNEWTAHLQRRNMPHSEDALAEIGVLTYLSRQPDLPLFLLRMSRSFTCNSIVWLVTEFAEGGELLASALKAGQQHGEVETRRFMWQLLTAVGYLHSHHIGHRDISLENVLLKDSSVRLMDFGMSVQSHSVVSGQELRYFRRAGKDTYRPPECYVPQEPDLHVIPPAGSGPGDVIMDSSRLCQVRLPPDALPGQPCRAELWGYAVQPVDIFSCGVCFFSLGWLVSPWQTAQLLDPFFSYKHSLGDSGMQELLKHWGKPLLAPEAMELLSQMLRSEPTARPSAAGCLASSCFAAFAGSPVPVHAEIQAPERVMVAPHKSSSCPLVGYTLDVHS</sequence>
<dbReference type="GO" id="GO:0005634">
    <property type="term" value="C:nucleus"/>
    <property type="evidence" value="ECO:0007669"/>
    <property type="project" value="TreeGrafter"/>
</dbReference>
<dbReference type="Gene3D" id="1.10.510.10">
    <property type="entry name" value="Transferase(Phosphotransferase) domain 1"/>
    <property type="match status" value="2"/>
</dbReference>
<dbReference type="PROSITE" id="PS50011">
    <property type="entry name" value="PROTEIN_KINASE_DOM"/>
    <property type="match status" value="1"/>
</dbReference>
<dbReference type="PROSITE" id="PS00109">
    <property type="entry name" value="PROTEIN_KINASE_TYR"/>
    <property type="match status" value="1"/>
</dbReference>
<name>A0A813JGE3_POLGL</name>
<gene>
    <name evidence="3" type="ORF">PGLA2088_LOCUS18972</name>
</gene>
<evidence type="ECO:0000259" key="2">
    <source>
        <dbReference type="PROSITE" id="PS50053"/>
    </source>
</evidence>
<dbReference type="EMBL" id="CAJNNW010024841">
    <property type="protein sequence ID" value="CAE8674526.1"/>
    <property type="molecule type" value="Genomic_DNA"/>
</dbReference>
<dbReference type="SUPFAM" id="SSF54236">
    <property type="entry name" value="Ubiquitin-like"/>
    <property type="match status" value="1"/>
</dbReference>
<organism evidence="3 4">
    <name type="scientific">Polarella glacialis</name>
    <name type="common">Dinoflagellate</name>
    <dbReference type="NCBI Taxonomy" id="89957"/>
    <lineage>
        <taxon>Eukaryota</taxon>
        <taxon>Sar</taxon>
        <taxon>Alveolata</taxon>
        <taxon>Dinophyceae</taxon>
        <taxon>Suessiales</taxon>
        <taxon>Suessiaceae</taxon>
        <taxon>Polarella</taxon>
    </lineage>
</organism>
<evidence type="ECO:0000313" key="4">
    <source>
        <dbReference type="Proteomes" id="UP000626109"/>
    </source>
</evidence>
<dbReference type="InterPro" id="IPR000626">
    <property type="entry name" value="Ubiquitin-like_dom"/>
</dbReference>
<evidence type="ECO:0008006" key="5">
    <source>
        <dbReference type="Google" id="ProtNLM"/>
    </source>
</evidence>
<protein>
    <recommendedName>
        <fullName evidence="5">Aurora kinase</fullName>
    </recommendedName>
</protein>
<evidence type="ECO:0000313" key="3">
    <source>
        <dbReference type="EMBL" id="CAE8674526.1"/>
    </source>
</evidence>
<feature type="domain" description="Protein kinase" evidence="1">
    <location>
        <begin position="177"/>
        <end position="514"/>
    </location>
</feature>
<dbReference type="GO" id="GO:0005524">
    <property type="term" value="F:ATP binding"/>
    <property type="evidence" value="ECO:0007669"/>
    <property type="project" value="InterPro"/>
</dbReference>
<dbReference type="GO" id="GO:0005737">
    <property type="term" value="C:cytoplasm"/>
    <property type="evidence" value="ECO:0007669"/>
    <property type="project" value="TreeGrafter"/>
</dbReference>
<dbReference type="InterPro" id="IPR000719">
    <property type="entry name" value="Prot_kinase_dom"/>
</dbReference>
<dbReference type="SUPFAM" id="SSF56112">
    <property type="entry name" value="Protein kinase-like (PK-like)"/>
    <property type="match status" value="1"/>
</dbReference>
<dbReference type="Proteomes" id="UP000626109">
    <property type="component" value="Unassembled WGS sequence"/>
</dbReference>
<dbReference type="InterPro" id="IPR029071">
    <property type="entry name" value="Ubiquitin-like_domsf"/>
</dbReference>
<dbReference type="GO" id="GO:0044773">
    <property type="term" value="P:mitotic DNA damage checkpoint signaling"/>
    <property type="evidence" value="ECO:0007669"/>
    <property type="project" value="TreeGrafter"/>
</dbReference>
<dbReference type="PROSITE" id="PS50053">
    <property type="entry name" value="UBIQUITIN_2"/>
    <property type="match status" value="1"/>
</dbReference>
<dbReference type="InterPro" id="IPR011009">
    <property type="entry name" value="Kinase-like_dom_sf"/>
</dbReference>
<dbReference type="InterPro" id="IPR008266">
    <property type="entry name" value="Tyr_kinase_AS"/>
</dbReference>
<reference evidence="3" key="1">
    <citation type="submission" date="2021-02" db="EMBL/GenBank/DDBJ databases">
        <authorList>
            <person name="Dougan E. K."/>
            <person name="Rhodes N."/>
            <person name="Thang M."/>
            <person name="Chan C."/>
        </authorList>
    </citation>
    <scope>NUCLEOTIDE SEQUENCE</scope>
</reference>
<dbReference type="AlphaFoldDB" id="A0A813JGE3"/>
<dbReference type="CDD" id="cd17039">
    <property type="entry name" value="Ubl_ubiquitin_like"/>
    <property type="match status" value="1"/>
</dbReference>
<dbReference type="PANTHER" id="PTHR44167">
    <property type="entry name" value="OVARIAN-SPECIFIC SERINE/THREONINE-PROTEIN KINASE LOK-RELATED"/>
    <property type="match status" value="1"/>
</dbReference>
<proteinExistence type="predicted"/>
<dbReference type="Pfam" id="PF00069">
    <property type="entry name" value="Pkinase"/>
    <property type="match status" value="1"/>
</dbReference>